<dbReference type="EMBL" id="CAKOFQ010006764">
    <property type="protein sequence ID" value="CAH1969390.1"/>
    <property type="molecule type" value="Genomic_DNA"/>
</dbReference>
<dbReference type="OrthoDB" id="6760765at2759"/>
<reference evidence="4" key="1">
    <citation type="submission" date="2022-03" db="EMBL/GenBank/DDBJ databases">
        <authorList>
            <person name="Sayadi A."/>
        </authorList>
    </citation>
    <scope>NUCLEOTIDE SEQUENCE</scope>
</reference>
<dbReference type="PROSITE" id="PS00085">
    <property type="entry name" value="CU2_MONOOXYGENASE_2"/>
    <property type="match status" value="1"/>
</dbReference>
<name>A0A9P0P5D8_ACAOB</name>
<accession>A0A9P0P5D8</accession>
<dbReference type="InterPro" id="IPR014783">
    <property type="entry name" value="Cu2_ascorb_mOase_CS-2"/>
</dbReference>
<dbReference type="PANTHER" id="PTHR10773:SF19">
    <property type="match status" value="1"/>
</dbReference>
<dbReference type="AlphaFoldDB" id="A0A9P0P5D8"/>
<sequence>MCNVIQRRGVDNGQRKSKNNEEQDEIENNSRRSFTFVYHLQTETSKIQVCKTFFLNTLCISAQTVRTVFNKMNSAGYIKEDQRGKACKNSMLDESVKQSVRNHIMLFETIDSHYCRQKTERKYLPPTLNVCKMYALYEEFCLDNNIERRATESMYRHIFTTEFNISFFLPKKDLCDVCHSYENSLTDEKLRMEQAYQQHIENKNLARSLKNADKEKAKANPSFCAAVFDYQQVLPAPKTEVGVTYYKLKLSTFKFTVFNLASKEAFCYMWHECVGKRGSSEIGSGLTLFIEHHVRKGIKEFSFFSDNCPGQNKNKFLFSLYIYLAQKYSIKICHTFLERGHTHNEGDSVHSVIEKVARNIPVYTPDQWFSLVRASKRKNSYVVVEMSQQSIFDLKKLTEVASINWDKKDTNDKVYWSEIKIVKTDPEEPNIIFYKNSYKDENEFKKICILKRGRKSIGVNINEIHL</sequence>
<dbReference type="PANTHER" id="PTHR10773">
    <property type="entry name" value="DNA-DIRECTED RNA POLYMERASES I, II, AND III SUBUNIT RPABC2"/>
    <property type="match status" value="1"/>
</dbReference>
<comment type="cofactor">
    <cofactor evidence="1">
        <name>Cu(2+)</name>
        <dbReference type="ChEBI" id="CHEBI:29036"/>
    </cofactor>
</comment>
<feature type="domain" description="DUF7869" evidence="3">
    <location>
        <begin position="305"/>
        <end position="402"/>
    </location>
</feature>
<protein>
    <recommendedName>
        <fullName evidence="3">DUF7869 domain-containing protein</fullName>
    </recommendedName>
</protein>
<dbReference type="GO" id="GO:0016715">
    <property type="term" value="F:oxidoreductase activity, acting on paired donors, with incorporation or reduction of molecular oxygen, reduced ascorbate as one donor, and incorporation of one atom of oxygen"/>
    <property type="evidence" value="ECO:0007669"/>
    <property type="project" value="InterPro"/>
</dbReference>
<dbReference type="Pfam" id="PF25273">
    <property type="entry name" value="DUF7869"/>
    <property type="match status" value="1"/>
</dbReference>
<organism evidence="4 5">
    <name type="scientific">Acanthoscelides obtectus</name>
    <name type="common">Bean weevil</name>
    <name type="synonym">Bruchus obtectus</name>
    <dbReference type="NCBI Taxonomy" id="200917"/>
    <lineage>
        <taxon>Eukaryota</taxon>
        <taxon>Metazoa</taxon>
        <taxon>Ecdysozoa</taxon>
        <taxon>Arthropoda</taxon>
        <taxon>Hexapoda</taxon>
        <taxon>Insecta</taxon>
        <taxon>Pterygota</taxon>
        <taxon>Neoptera</taxon>
        <taxon>Endopterygota</taxon>
        <taxon>Coleoptera</taxon>
        <taxon>Polyphaga</taxon>
        <taxon>Cucujiformia</taxon>
        <taxon>Chrysomeloidea</taxon>
        <taxon>Chrysomelidae</taxon>
        <taxon>Bruchinae</taxon>
        <taxon>Bruchini</taxon>
        <taxon>Acanthoscelides</taxon>
    </lineage>
</organism>
<dbReference type="InterPro" id="IPR057191">
    <property type="entry name" value="DUF7869"/>
</dbReference>
<proteinExistence type="predicted"/>
<evidence type="ECO:0000256" key="1">
    <source>
        <dbReference type="ARBA" id="ARBA00001973"/>
    </source>
</evidence>
<evidence type="ECO:0000256" key="2">
    <source>
        <dbReference type="SAM" id="MobiDB-lite"/>
    </source>
</evidence>
<keyword evidence="5" id="KW-1185">Reference proteome</keyword>
<feature type="region of interest" description="Disordered" evidence="2">
    <location>
        <begin position="1"/>
        <end position="27"/>
    </location>
</feature>
<gene>
    <name evidence="4" type="ORF">ACAOBT_LOCUS8384</name>
</gene>
<evidence type="ECO:0000313" key="5">
    <source>
        <dbReference type="Proteomes" id="UP001152888"/>
    </source>
</evidence>
<evidence type="ECO:0000259" key="3">
    <source>
        <dbReference type="Pfam" id="PF25273"/>
    </source>
</evidence>
<feature type="compositionally biased region" description="Basic and acidic residues" evidence="2">
    <location>
        <begin position="8"/>
        <end position="21"/>
    </location>
</feature>
<evidence type="ECO:0000313" key="4">
    <source>
        <dbReference type="EMBL" id="CAH1969390.1"/>
    </source>
</evidence>
<comment type="caution">
    <text evidence="4">The sequence shown here is derived from an EMBL/GenBank/DDBJ whole genome shotgun (WGS) entry which is preliminary data.</text>
</comment>
<dbReference type="Proteomes" id="UP001152888">
    <property type="component" value="Unassembled WGS sequence"/>
</dbReference>